<dbReference type="PANTHER" id="PTHR30537:SF5">
    <property type="entry name" value="HTH-TYPE TRANSCRIPTIONAL ACTIVATOR TTDR-RELATED"/>
    <property type="match status" value="1"/>
</dbReference>
<proteinExistence type="inferred from homology"/>
<gene>
    <name evidence="6" type="ORF">PAQ31011_04821</name>
</gene>
<dbReference type="Pfam" id="PF00126">
    <property type="entry name" value="HTH_1"/>
    <property type="match status" value="1"/>
</dbReference>
<dbReference type="Gene3D" id="3.40.190.290">
    <property type="match status" value="1"/>
</dbReference>
<dbReference type="Gene3D" id="1.10.10.10">
    <property type="entry name" value="Winged helix-like DNA-binding domain superfamily/Winged helix DNA-binding domain"/>
    <property type="match status" value="1"/>
</dbReference>
<protein>
    <submittedName>
        <fullName evidence="6">LysR family transcriptional regulator</fullName>
    </submittedName>
</protein>
<dbReference type="GO" id="GO:0003677">
    <property type="term" value="F:DNA binding"/>
    <property type="evidence" value="ECO:0007669"/>
    <property type="project" value="UniProtKB-KW"/>
</dbReference>
<dbReference type="InterPro" id="IPR000847">
    <property type="entry name" value="LysR_HTH_N"/>
</dbReference>
<evidence type="ECO:0000256" key="1">
    <source>
        <dbReference type="ARBA" id="ARBA00009437"/>
    </source>
</evidence>
<dbReference type="AlphaFoldDB" id="A0A5E4YVJ1"/>
<dbReference type="InterPro" id="IPR036390">
    <property type="entry name" value="WH_DNA-bd_sf"/>
</dbReference>
<dbReference type="CDD" id="cd08422">
    <property type="entry name" value="PBP2_CrgA_like"/>
    <property type="match status" value="1"/>
</dbReference>
<dbReference type="InterPro" id="IPR058163">
    <property type="entry name" value="LysR-type_TF_proteobact-type"/>
</dbReference>
<keyword evidence="7" id="KW-1185">Reference proteome</keyword>
<evidence type="ECO:0000256" key="3">
    <source>
        <dbReference type="ARBA" id="ARBA00023125"/>
    </source>
</evidence>
<feature type="domain" description="HTH lysR-type" evidence="5">
    <location>
        <begin position="1"/>
        <end position="59"/>
    </location>
</feature>
<keyword evidence="4" id="KW-0804">Transcription</keyword>
<dbReference type="PROSITE" id="PS50931">
    <property type="entry name" value="HTH_LYSR"/>
    <property type="match status" value="1"/>
</dbReference>
<keyword evidence="2" id="KW-0805">Transcription regulation</keyword>
<dbReference type="InterPro" id="IPR005119">
    <property type="entry name" value="LysR_subst-bd"/>
</dbReference>
<dbReference type="FunFam" id="1.10.10.10:FF:000001">
    <property type="entry name" value="LysR family transcriptional regulator"/>
    <property type="match status" value="1"/>
</dbReference>
<dbReference type="EMBL" id="CABPSN010000010">
    <property type="protein sequence ID" value="VVE52786.1"/>
    <property type="molecule type" value="Genomic_DNA"/>
</dbReference>
<dbReference type="SUPFAM" id="SSF53850">
    <property type="entry name" value="Periplasmic binding protein-like II"/>
    <property type="match status" value="1"/>
</dbReference>
<dbReference type="SUPFAM" id="SSF46785">
    <property type="entry name" value="Winged helix' DNA-binding domain"/>
    <property type="match status" value="1"/>
</dbReference>
<evidence type="ECO:0000259" key="5">
    <source>
        <dbReference type="PROSITE" id="PS50931"/>
    </source>
</evidence>
<reference evidence="6 7" key="1">
    <citation type="submission" date="2019-08" db="EMBL/GenBank/DDBJ databases">
        <authorList>
            <person name="Peeters C."/>
        </authorList>
    </citation>
    <scope>NUCLEOTIDE SEQUENCE [LARGE SCALE GENOMIC DNA]</scope>
    <source>
        <strain evidence="6 7">LMG 31011</strain>
    </source>
</reference>
<evidence type="ECO:0000313" key="7">
    <source>
        <dbReference type="Proteomes" id="UP000366819"/>
    </source>
</evidence>
<keyword evidence="3" id="KW-0238">DNA-binding</keyword>
<dbReference type="Pfam" id="PF03466">
    <property type="entry name" value="LysR_substrate"/>
    <property type="match status" value="1"/>
</dbReference>
<evidence type="ECO:0000313" key="6">
    <source>
        <dbReference type="EMBL" id="VVE52786.1"/>
    </source>
</evidence>
<dbReference type="PANTHER" id="PTHR30537">
    <property type="entry name" value="HTH-TYPE TRANSCRIPTIONAL REGULATOR"/>
    <property type="match status" value="1"/>
</dbReference>
<dbReference type="Proteomes" id="UP000366819">
    <property type="component" value="Unassembled WGS sequence"/>
</dbReference>
<dbReference type="GO" id="GO:0003700">
    <property type="term" value="F:DNA-binding transcription factor activity"/>
    <property type="evidence" value="ECO:0007669"/>
    <property type="project" value="InterPro"/>
</dbReference>
<evidence type="ECO:0000256" key="2">
    <source>
        <dbReference type="ARBA" id="ARBA00023015"/>
    </source>
</evidence>
<sequence length="305" mass="33339">MDSISELALFQAIVESGGISRAAVALRSSPAAVSRRLRQLETRLGVCLANRSTRRFNLTDEGLLLYERAVAILESVRDVESEVSSRGTVARGLLRVSAPSDLGRRRLSTLLAQFARLHPGLEITLFLSDAGVENMLDGCDVVLRFGLPGDEGMVARKVASSEMLLVAAPSYLDRHGAPATPEALSAHNCLRLFRRNRVRGTWRFMQEEGLSDVEVTGALASADGAMLREWALAGEGISCEAAWDVEEDVASGRLVRLLPSHPMQRIDLYVVFAPGNPVPPRIRLLVDFLIHEFGDELQRLKGARS</sequence>
<comment type="similarity">
    <text evidence="1">Belongs to the LysR transcriptional regulatory family.</text>
</comment>
<organism evidence="6 7">
    <name type="scientific">Pandoraea aquatica</name>
    <dbReference type="NCBI Taxonomy" id="2508290"/>
    <lineage>
        <taxon>Bacteria</taxon>
        <taxon>Pseudomonadati</taxon>
        <taxon>Pseudomonadota</taxon>
        <taxon>Betaproteobacteria</taxon>
        <taxon>Burkholderiales</taxon>
        <taxon>Burkholderiaceae</taxon>
        <taxon>Pandoraea</taxon>
    </lineage>
</organism>
<name>A0A5E4YVJ1_9BURK</name>
<evidence type="ECO:0000256" key="4">
    <source>
        <dbReference type="ARBA" id="ARBA00023163"/>
    </source>
</evidence>
<accession>A0A5E4YVJ1</accession>
<dbReference type="InterPro" id="IPR036388">
    <property type="entry name" value="WH-like_DNA-bd_sf"/>
</dbReference>